<name>A0ABN2PQU9_9ACTN</name>
<keyword evidence="1" id="KW-0812">Transmembrane</keyword>
<feature type="transmembrane region" description="Helical" evidence="1">
    <location>
        <begin position="30"/>
        <end position="50"/>
    </location>
</feature>
<dbReference type="Proteomes" id="UP001501303">
    <property type="component" value="Unassembled WGS sequence"/>
</dbReference>
<dbReference type="Gene3D" id="3.40.1350.10">
    <property type="match status" value="1"/>
</dbReference>
<keyword evidence="1" id="KW-0472">Membrane</keyword>
<proteinExistence type="predicted"/>
<dbReference type="InterPro" id="IPR052906">
    <property type="entry name" value="Type_IV_Methyl-Rstrct_Enzyme"/>
</dbReference>
<accession>A0ABN2PQU9</accession>
<dbReference type="InterPro" id="IPR011335">
    <property type="entry name" value="Restrct_endonuc-II-like"/>
</dbReference>
<reference evidence="3 4" key="1">
    <citation type="journal article" date="2019" name="Int. J. Syst. Evol. Microbiol.">
        <title>The Global Catalogue of Microorganisms (GCM) 10K type strain sequencing project: providing services to taxonomists for standard genome sequencing and annotation.</title>
        <authorList>
            <consortium name="The Broad Institute Genomics Platform"/>
            <consortium name="The Broad Institute Genome Sequencing Center for Infectious Disease"/>
            <person name="Wu L."/>
            <person name="Ma J."/>
        </authorList>
    </citation>
    <scope>NUCLEOTIDE SEQUENCE [LARGE SCALE GENOMIC DNA]</scope>
    <source>
        <strain evidence="3 4">JCM 13581</strain>
    </source>
</reference>
<evidence type="ECO:0000256" key="1">
    <source>
        <dbReference type="SAM" id="Phobius"/>
    </source>
</evidence>
<feature type="transmembrane region" description="Helical" evidence="1">
    <location>
        <begin position="7"/>
        <end position="24"/>
    </location>
</feature>
<comment type="caution">
    <text evidence="3">The sequence shown here is derived from an EMBL/GenBank/DDBJ whole genome shotgun (WGS) entry which is preliminary data.</text>
</comment>
<sequence length="224" mass="24403">MAGRVGRRETLGGAGVLVALLIWVDRAGRWPLLLGAVALSAAGAAGWWLWRAGRRRRRADRQGREEDHLAAGQRSLPEMDAMSRQDFARCVAWLCRRDGCTRVQVSGRPGDLVADVTGRLPDGRLLVVQCAHDAPGGSVPRDDMQKLVGTARLHHRADVALFVTTCRFGKPAQDLAAAHGIVAVNRDLLELWNDGTPLEMLIALGGAGQGDRRHRARWKRAYGA</sequence>
<dbReference type="InterPro" id="IPR011856">
    <property type="entry name" value="tRNA_endonuc-like_dom_sf"/>
</dbReference>
<evidence type="ECO:0000313" key="4">
    <source>
        <dbReference type="Proteomes" id="UP001501303"/>
    </source>
</evidence>
<protein>
    <recommendedName>
        <fullName evidence="2">Restriction endonuclease type IV Mrr domain-containing protein</fullName>
    </recommendedName>
</protein>
<dbReference type="Pfam" id="PF04471">
    <property type="entry name" value="Mrr_cat"/>
    <property type="match status" value="1"/>
</dbReference>
<dbReference type="EMBL" id="BAAAMJ010000052">
    <property type="protein sequence ID" value="GAA1928461.1"/>
    <property type="molecule type" value="Genomic_DNA"/>
</dbReference>
<dbReference type="SUPFAM" id="SSF52980">
    <property type="entry name" value="Restriction endonuclease-like"/>
    <property type="match status" value="1"/>
</dbReference>
<feature type="domain" description="Restriction endonuclease type IV Mrr" evidence="2">
    <location>
        <begin position="80"/>
        <end position="189"/>
    </location>
</feature>
<evidence type="ECO:0000313" key="3">
    <source>
        <dbReference type="EMBL" id="GAA1928461.1"/>
    </source>
</evidence>
<dbReference type="PANTHER" id="PTHR30015:SF6">
    <property type="entry name" value="SLL1429 PROTEIN"/>
    <property type="match status" value="1"/>
</dbReference>
<dbReference type="InterPro" id="IPR007560">
    <property type="entry name" value="Restrct_endonuc_IV_Mrr"/>
</dbReference>
<gene>
    <name evidence="3" type="ORF">GCM10009716_40340</name>
</gene>
<keyword evidence="1" id="KW-1133">Transmembrane helix</keyword>
<dbReference type="RefSeq" id="WP_344264560.1">
    <property type="nucleotide sequence ID" value="NZ_BAAAMJ010000052.1"/>
</dbReference>
<organism evidence="3 4">
    <name type="scientific">Streptomyces sodiiphilus</name>
    <dbReference type="NCBI Taxonomy" id="226217"/>
    <lineage>
        <taxon>Bacteria</taxon>
        <taxon>Bacillati</taxon>
        <taxon>Actinomycetota</taxon>
        <taxon>Actinomycetes</taxon>
        <taxon>Kitasatosporales</taxon>
        <taxon>Streptomycetaceae</taxon>
        <taxon>Streptomyces</taxon>
    </lineage>
</organism>
<dbReference type="PANTHER" id="PTHR30015">
    <property type="entry name" value="MRR RESTRICTION SYSTEM PROTEIN"/>
    <property type="match status" value="1"/>
</dbReference>
<keyword evidence="4" id="KW-1185">Reference proteome</keyword>
<evidence type="ECO:0000259" key="2">
    <source>
        <dbReference type="Pfam" id="PF04471"/>
    </source>
</evidence>